<evidence type="ECO:0000313" key="3">
    <source>
        <dbReference type="Proteomes" id="UP000282515"/>
    </source>
</evidence>
<dbReference type="OrthoDB" id="8480367at2"/>
<organism evidence="2 3">
    <name type="scientific">Aeromicrobium phragmitis</name>
    <dbReference type="NCBI Taxonomy" id="2478914"/>
    <lineage>
        <taxon>Bacteria</taxon>
        <taxon>Bacillati</taxon>
        <taxon>Actinomycetota</taxon>
        <taxon>Actinomycetes</taxon>
        <taxon>Propionibacteriales</taxon>
        <taxon>Nocardioidaceae</taxon>
        <taxon>Aeromicrobium</taxon>
    </lineage>
</organism>
<keyword evidence="3" id="KW-1185">Reference proteome</keyword>
<feature type="region of interest" description="Disordered" evidence="1">
    <location>
        <begin position="193"/>
        <end position="217"/>
    </location>
</feature>
<feature type="compositionally biased region" description="Polar residues" evidence="1">
    <location>
        <begin position="208"/>
        <end position="217"/>
    </location>
</feature>
<dbReference type="Proteomes" id="UP000282515">
    <property type="component" value="Unassembled WGS sequence"/>
</dbReference>
<proteinExistence type="predicted"/>
<feature type="compositionally biased region" description="Basic and acidic residues" evidence="1">
    <location>
        <begin position="8"/>
        <end position="17"/>
    </location>
</feature>
<protein>
    <submittedName>
        <fullName evidence="2">DUF3710 domain-containing protein</fullName>
    </submittedName>
</protein>
<dbReference type="InterPro" id="IPR022183">
    <property type="entry name" value="DUF3710"/>
</dbReference>
<accession>A0A3L8PJ88</accession>
<dbReference type="EMBL" id="RDBF01000009">
    <property type="protein sequence ID" value="RLV55254.1"/>
    <property type="molecule type" value="Genomic_DNA"/>
</dbReference>
<evidence type="ECO:0000256" key="1">
    <source>
        <dbReference type="SAM" id="MobiDB-lite"/>
    </source>
</evidence>
<feature type="region of interest" description="Disordered" evidence="1">
    <location>
        <begin position="1"/>
        <end position="46"/>
    </location>
</feature>
<dbReference type="AlphaFoldDB" id="A0A3L8PJ88"/>
<dbReference type="Pfam" id="PF12502">
    <property type="entry name" value="DUF3710"/>
    <property type="match status" value="1"/>
</dbReference>
<name>A0A3L8PJ88_9ACTN</name>
<sequence>MFGRRKKDAAAAEHPETPDTASETTVPATRSAGPWDSSERDPDAPGYVDLGALRIKGRDGVGLQLPTENGQLTSVLVVVEGSAMELRIFAASRSGGEWGDVLTDLKREVERREGEWKDADGPFGPELRFRVQVTAQDGRTGVQESRILGVEGPRWLLRATLLGQAAVDEAAAEPLLEILRDVVVVRGSDPRMVREPLPLQMPPGVTPQGAQQPNQDA</sequence>
<comment type="caution">
    <text evidence="2">The sequence shown here is derived from an EMBL/GenBank/DDBJ whole genome shotgun (WGS) entry which is preliminary data.</text>
</comment>
<gene>
    <name evidence="2" type="ORF">D9V41_12190</name>
</gene>
<feature type="compositionally biased region" description="Polar residues" evidence="1">
    <location>
        <begin position="19"/>
        <end position="28"/>
    </location>
</feature>
<dbReference type="RefSeq" id="WP_121794852.1">
    <property type="nucleotide sequence ID" value="NZ_RDBF01000009.1"/>
</dbReference>
<evidence type="ECO:0000313" key="2">
    <source>
        <dbReference type="EMBL" id="RLV55254.1"/>
    </source>
</evidence>
<reference evidence="2 3" key="1">
    <citation type="submission" date="2018-10" db="EMBL/GenBank/DDBJ databases">
        <title>Aeromicrobium sp. 9W16Y-2 whole genome shotgun sequence.</title>
        <authorList>
            <person name="Li F."/>
        </authorList>
    </citation>
    <scope>NUCLEOTIDE SEQUENCE [LARGE SCALE GENOMIC DNA]</scope>
    <source>
        <strain evidence="2 3">9W16Y-2</strain>
    </source>
</reference>